<dbReference type="Proteomes" id="UP000006258">
    <property type="component" value="Unassembled WGS sequence"/>
</dbReference>
<organism evidence="1 2">
    <name type="scientific">Sphingobacterium spiritivorum ATCC 33861</name>
    <dbReference type="NCBI Taxonomy" id="525373"/>
    <lineage>
        <taxon>Bacteria</taxon>
        <taxon>Pseudomonadati</taxon>
        <taxon>Bacteroidota</taxon>
        <taxon>Sphingobacteriia</taxon>
        <taxon>Sphingobacteriales</taxon>
        <taxon>Sphingobacteriaceae</taxon>
        <taxon>Sphingobacterium</taxon>
    </lineage>
</organism>
<comment type="caution">
    <text evidence="1">The sequence shown here is derived from an EMBL/GenBank/DDBJ whole genome shotgun (WGS) entry which is preliminary data.</text>
</comment>
<proteinExistence type="predicted"/>
<evidence type="ECO:0000313" key="1">
    <source>
        <dbReference type="EMBL" id="EFK56568.1"/>
    </source>
</evidence>
<protein>
    <recommendedName>
        <fullName evidence="3">DUF4372 domain-containing protein</fullName>
    </recommendedName>
</protein>
<dbReference type="EMBL" id="ACHA02000012">
    <property type="protein sequence ID" value="EFK56568.1"/>
    <property type="molecule type" value="Genomic_DNA"/>
</dbReference>
<evidence type="ECO:0008006" key="3">
    <source>
        <dbReference type="Google" id="ProtNLM"/>
    </source>
</evidence>
<sequence>MQGNNRVVHNFNKQCFKYMLQQFLTKSNVQKLFKIPGNREDSRLLFYLFLAKAIETCSK</sequence>
<reference evidence="1" key="1">
    <citation type="submission" date="2010-07" db="EMBL/GenBank/DDBJ databases">
        <authorList>
            <person name="Muzny D."/>
            <person name="Qin X."/>
            <person name="Buhay C."/>
            <person name="Dugan-Rocha S."/>
            <person name="Ding Y."/>
            <person name="Chen G."/>
            <person name="Hawes A."/>
            <person name="Holder M."/>
            <person name="Jhangiani S."/>
            <person name="Johnson A."/>
            <person name="Khan Z."/>
            <person name="Li Z."/>
            <person name="Liu W."/>
            <person name="Liu X."/>
            <person name="Perez L."/>
            <person name="Shen H."/>
            <person name="Wang Q."/>
            <person name="Watt J."/>
            <person name="Xi L."/>
            <person name="Xin Y."/>
            <person name="Zhou J."/>
            <person name="Deng J."/>
            <person name="Jiang H."/>
            <person name="Liu Y."/>
            <person name="Qu J."/>
            <person name="Song X.-Z."/>
            <person name="Zhang L."/>
            <person name="Villasana D."/>
            <person name="Johnson A."/>
            <person name="Liu J."/>
            <person name="Liyanage D."/>
            <person name="Lorensuhewa L."/>
            <person name="Robinson T."/>
            <person name="Song A."/>
            <person name="Song B.-B."/>
            <person name="Dinh H."/>
            <person name="Thornton R."/>
            <person name="Coyle M."/>
            <person name="Francisco L."/>
            <person name="Jackson L."/>
            <person name="Javaid M."/>
            <person name="Korchina V."/>
            <person name="Kovar C."/>
            <person name="Mata R."/>
            <person name="Mathew T."/>
            <person name="Ngo R."/>
            <person name="Nguyen L."/>
            <person name="Nguyen N."/>
            <person name="Okwuonu G."/>
            <person name="Ongeri F."/>
            <person name="Pham C."/>
            <person name="Simmons D."/>
            <person name="Wilczek-Boney K."/>
            <person name="Hale W."/>
            <person name="Jakkamsetti A."/>
            <person name="Pham P."/>
            <person name="Ruth R."/>
            <person name="San Lucas F."/>
            <person name="Warren J."/>
            <person name="Zhang J."/>
            <person name="Zhao Z."/>
            <person name="Zhou C."/>
            <person name="Zhu D."/>
            <person name="Lee S."/>
            <person name="Bess C."/>
            <person name="Blankenburg K."/>
            <person name="Forbes L."/>
            <person name="Fu Q."/>
            <person name="Gubbala S."/>
            <person name="Hirani K."/>
            <person name="Jayaseelan J.C."/>
            <person name="Lara F."/>
            <person name="Munidasa M."/>
            <person name="Palculict T."/>
            <person name="Patil S."/>
            <person name="Pu L.-L."/>
            <person name="Saada N."/>
            <person name="Tang L."/>
            <person name="Weissenberger G."/>
            <person name="Zhu Y."/>
            <person name="Hemphill L."/>
            <person name="Shang Y."/>
            <person name="Youmans B."/>
            <person name="Ayvaz T."/>
            <person name="Ross M."/>
            <person name="Santibanez J."/>
            <person name="Aqrawi P."/>
            <person name="Gross S."/>
            <person name="Joshi V."/>
            <person name="Fowler G."/>
            <person name="Nazareth L."/>
            <person name="Reid J."/>
            <person name="Worley K."/>
            <person name="Petrosino J."/>
            <person name="Highlander S."/>
            <person name="Gibbs R."/>
        </authorList>
    </citation>
    <scope>NUCLEOTIDE SEQUENCE [LARGE SCALE GENOMIC DNA]</scope>
    <source>
        <strain evidence="1">ATCC 33861</strain>
    </source>
</reference>
<name>D7VS17_SPHSI</name>
<evidence type="ECO:0000313" key="2">
    <source>
        <dbReference type="Proteomes" id="UP000006258"/>
    </source>
</evidence>
<dbReference type="AlphaFoldDB" id="D7VS17"/>
<dbReference type="HOGENOM" id="CLU_3066344_0_0_10"/>
<gene>
    <name evidence="1" type="ORF">HMPREF0766_13771</name>
</gene>
<dbReference type="STRING" id="525373.HMPREF0766_13771"/>
<accession>D7VS17</accession>
<keyword evidence="2" id="KW-1185">Reference proteome</keyword>